<evidence type="ECO:0000259" key="2">
    <source>
        <dbReference type="Pfam" id="PF23282"/>
    </source>
</evidence>
<keyword evidence="1" id="KW-0677">Repeat</keyword>
<dbReference type="PANTHER" id="PTHR11017:SF559">
    <property type="entry name" value="DISEASE RESISTANCE PROTEIN CHL1"/>
    <property type="match status" value="1"/>
</dbReference>
<dbReference type="SUPFAM" id="SSF46785">
    <property type="entry name" value="Winged helix' DNA-binding domain"/>
    <property type="match status" value="1"/>
</dbReference>
<dbReference type="EMBL" id="JBBPBM010000008">
    <property type="protein sequence ID" value="KAK8572192.1"/>
    <property type="molecule type" value="Genomic_DNA"/>
</dbReference>
<protein>
    <recommendedName>
        <fullName evidence="2">Disease resistance protein Roq1-like winged-helix domain-containing protein</fullName>
    </recommendedName>
</protein>
<reference evidence="3 4" key="1">
    <citation type="journal article" date="2024" name="G3 (Bethesda)">
        <title>Genome assembly of Hibiscus sabdariffa L. provides insights into metabolisms of medicinal natural products.</title>
        <authorList>
            <person name="Kim T."/>
        </authorList>
    </citation>
    <scope>NUCLEOTIDE SEQUENCE [LARGE SCALE GENOMIC DNA]</scope>
    <source>
        <strain evidence="3">TK-2024</strain>
        <tissue evidence="3">Old leaves</tissue>
    </source>
</reference>
<proteinExistence type="predicted"/>
<sequence length="104" mass="12164">MQILDGCEFFPEIGIDVLIKKSLVKVDEHNRCLCMHDLLQEMGRKIIREKSMDEPGKRCRLWEERDVHHVLTKNTATEVIEGMVIDNKRCILEDEKIKTTQSLV</sequence>
<feature type="domain" description="Disease resistance protein Roq1-like winged-helix" evidence="2">
    <location>
        <begin position="3"/>
        <end position="51"/>
    </location>
</feature>
<dbReference type="Proteomes" id="UP001472677">
    <property type="component" value="Unassembled WGS sequence"/>
</dbReference>
<comment type="caution">
    <text evidence="3">The sequence shown here is derived from an EMBL/GenBank/DDBJ whole genome shotgun (WGS) entry which is preliminary data.</text>
</comment>
<accession>A0ABR2F5A1</accession>
<evidence type="ECO:0000313" key="3">
    <source>
        <dbReference type="EMBL" id="KAK8572192.1"/>
    </source>
</evidence>
<dbReference type="InterPro" id="IPR036390">
    <property type="entry name" value="WH_DNA-bd_sf"/>
</dbReference>
<name>A0ABR2F5A1_9ROSI</name>
<organism evidence="3 4">
    <name type="scientific">Hibiscus sabdariffa</name>
    <name type="common">roselle</name>
    <dbReference type="NCBI Taxonomy" id="183260"/>
    <lineage>
        <taxon>Eukaryota</taxon>
        <taxon>Viridiplantae</taxon>
        <taxon>Streptophyta</taxon>
        <taxon>Embryophyta</taxon>
        <taxon>Tracheophyta</taxon>
        <taxon>Spermatophyta</taxon>
        <taxon>Magnoliopsida</taxon>
        <taxon>eudicotyledons</taxon>
        <taxon>Gunneridae</taxon>
        <taxon>Pentapetalae</taxon>
        <taxon>rosids</taxon>
        <taxon>malvids</taxon>
        <taxon>Malvales</taxon>
        <taxon>Malvaceae</taxon>
        <taxon>Malvoideae</taxon>
        <taxon>Hibiscus</taxon>
    </lineage>
</organism>
<dbReference type="Pfam" id="PF23282">
    <property type="entry name" value="WHD_ROQ1"/>
    <property type="match status" value="1"/>
</dbReference>
<evidence type="ECO:0000313" key="4">
    <source>
        <dbReference type="Proteomes" id="UP001472677"/>
    </source>
</evidence>
<gene>
    <name evidence="3" type="ORF">V6N12_028253</name>
</gene>
<dbReference type="PANTHER" id="PTHR11017">
    <property type="entry name" value="LEUCINE-RICH REPEAT-CONTAINING PROTEIN"/>
    <property type="match status" value="1"/>
</dbReference>
<dbReference type="InterPro" id="IPR058192">
    <property type="entry name" value="WHD_ROQ1-like"/>
</dbReference>
<dbReference type="InterPro" id="IPR044974">
    <property type="entry name" value="Disease_R_plants"/>
</dbReference>
<evidence type="ECO:0000256" key="1">
    <source>
        <dbReference type="ARBA" id="ARBA00022737"/>
    </source>
</evidence>
<keyword evidence="4" id="KW-1185">Reference proteome</keyword>